<dbReference type="AlphaFoldDB" id="A0A9K3J041"/>
<reference evidence="1" key="2">
    <citation type="submission" date="2020-06" db="EMBL/GenBank/DDBJ databases">
        <title>Helianthus annuus Genome sequencing and assembly Release 2.</title>
        <authorList>
            <person name="Gouzy J."/>
            <person name="Langlade N."/>
            <person name="Munos S."/>
        </authorList>
    </citation>
    <scope>NUCLEOTIDE SEQUENCE</scope>
    <source>
        <tissue evidence="1">Leaves</tissue>
    </source>
</reference>
<proteinExistence type="predicted"/>
<dbReference type="EMBL" id="MNCJ02000320">
    <property type="protein sequence ID" value="KAF5805285.1"/>
    <property type="molecule type" value="Genomic_DNA"/>
</dbReference>
<accession>A0A9K3J041</accession>
<organism evidence="1 2">
    <name type="scientific">Helianthus annuus</name>
    <name type="common">Common sunflower</name>
    <dbReference type="NCBI Taxonomy" id="4232"/>
    <lineage>
        <taxon>Eukaryota</taxon>
        <taxon>Viridiplantae</taxon>
        <taxon>Streptophyta</taxon>
        <taxon>Embryophyta</taxon>
        <taxon>Tracheophyta</taxon>
        <taxon>Spermatophyta</taxon>
        <taxon>Magnoliopsida</taxon>
        <taxon>eudicotyledons</taxon>
        <taxon>Gunneridae</taxon>
        <taxon>Pentapetalae</taxon>
        <taxon>asterids</taxon>
        <taxon>campanulids</taxon>
        <taxon>Asterales</taxon>
        <taxon>Asteraceae</taxon>
        <taxon>Asteroideae</taxon>
        <taxon>Heliantheae alliance</taxon>
        <taxon>Heliantheae</taxon>
        <taxon>Helianthus</taxon>
    </lineage>
</organism>
<reference evidence="1" key="1">
    <citation type="journal article" date="2017" name="Nature">
        <title>The sunflower genome provides insights into oil metabolism, flowering and Asterid evolution.</title>
        <authorList>
            <person name="Badouin H."/>
            <person name="Gouzy J."/>
            <person name="Grassa C.J."/>
            <person name="Murat F."/>
            <person name="Staton S.E."/>
            <person name="Cottret L."/>
            <person name="Lelandais-Briere C."/>
            <person name="Owens G.L."/>
            <person name="Carrere S."/>
            <person name="Mayjonade B."/>
            <person name="Legrand L."/>
            <person name="Gill N."/>
            <person name="Kane N.C."/>
            <person name="Bowers J.E."/>
            <person name="Hubner S."/>
            <person name="Bellec A."/>
            <person name="Berard A."/>
            <person name="Berges H."/>
            <person name="Blanchet N."/>
            <person name="Boniface M.C."/>
            <person name="Brunel D."/>
            <person name="Catrice O."/>
            <person name="Chaidir N."/>
            <person name="Claudel C."/>
            <person name="Donnadieu C."/>
            <person name="Faraut T."/>
            <person name="Fievet G."/>
            <person name="Helmstetter N."/>
            <person name="King M."/>
            <person name="Knapp S.J."/>
            <person name="Lai Z."/>
            <person name="Le Paslier M.C."/>
            <person name="Lippi Y."/>
            <person name="Lorenzon L."/>
            <person name="Mandel J.R."/>
            <person name="Marage G."/>
            <person name="Marchand G."/>
            <person name="Marquand E."/>
            <person name="Bret-Mestries E."/>
            <person name="Morien E."/>
            <person name="Nambeesan S."/>
            <person name="Nguyen T."/>
            <person name="Pegot-Espagnet P."/>
            <person name="Pouilly N."/>
            <person name="Raftis F."/>
            <person name="Sallet E."/>
            <person name="Schiex T."/>
            <person name="Thomas J."/>
            <person name="Vandecasteele C."/>
            <person name="Vares D."/>
            <person name="Vear F."/>
            <person name="Vautrin S."/>
            <person name="Crespi M."/>
            <person name="Mangin B."/>
            <person name="Burke J.M."/>
            <person name="Salse J."/>
            <person name="Munos S."/>
            <person name="Vincourt P."/>
            <person name="Rieseberg L.H."/>
            <person name="Langlade N.B."/>
        </authorList>
    </citation>
    <scope>NUCLEOTIDE SEQUENCE</scope>
    <source>
        <tissue evidence="1">Leaves</tissue>
    </source>
</reference>
<dbReference type="EC" id="4.1.3.27" evidence="1"/>
<dbReference type="GO" id="GO:0004049">
    <property type="term" value="F:anthranilate synthase activity"/>
    <property type="evidence" value="ECO:0007669"/>
    <property type="project" value="UniProtKB-EC"/>
</dbReference>
<evidence type="ECO:0000313" key="2">
    <source>
        <dbReference type="Proteomes" id="UP000215914"/>
    </source>
</evidence>
<sequence>MPVVFCYVWGVPGSFYGRLFPCLTQVLAYRCLVNEDDREVPSFLFESVEPGFRTSQVVTSSMLVVLV</sequence>
<gene>
    <name evidence="1" type="ORF">HanXRQr2_Chr05g0207491</name>
</gene>
<dbReference type="Proteomes" id="UP000215914">
    <property type="component" value="Unassembled WGS sequence"/>
</dbReference>
<keyword evidence="2" id="KW-1185">Reference proteome</keyword>
<evidence type="ECO:0000313" key="1">
    <source>
        <dbReference type="EMBL" id="KAF5805285.1"/>
    </source>
</evidence>
<keyword evidence="1" id="KW-0456">Lyase</keyword>
<protein>
    <submittedName>
        <fullName evidence="1">Anthranilate synthase</fullName>
        <ecNumber evidence="1">4.1.3.27</ecNumber>
    </submittedName>
</protein>
<dbReference type="Gramene" id="mRNA:HanXRQr2_Chr05g0207491">
    <property type="protein sequence ID" value="CDS:HanXRQr2_Chr05g0207491.1"/>
    <property type="gene ID" value="HanXRQr2_Chr05g0207491"/>
</dbReference>
<name>A0A9K3J041_HELAN</name>
<comment type="caution">
    <text evidence="1">The sequence shown here is derived from an EMBL/GenBank/DDBJ whole genome shotgun (WGS) entry which is preliminary data.</text>
</comment>